<feature type="region of interest" description="Disordered" evidence="1">
    <location>
        <begin position="1"/>
        <end position="21"/>
    </location>
</feature>
<organism evidence="2 3">
    <name type="scientific">Latilactobacillus curvatus</name>
    <name type="common">Lactobacillus curvatus</name>
    <dbReference type="NCBI Taxonomy" id="28038"/>
    <lineage>
        <taxon>Bacteria</taxon>
        <taxon>Bacillati</taxon>
        <taxon>Bacillota</taxon>
        <taxon>Bacilli</taxon>
        <taxon>Lactobacillales</taxon>
        <taxon>Lactobacillaceae</taxon>
        <taxon>Latilactobacillus</taxon>
    </lineage>
</organism>
<proteinExistence type="predicted"/>
<protein>
    <submittedName>
        <fullName evidence="2">Uncharacterized protein</fullName>
    </submittedName>
</protein>
<dbReference type="AlphaFoldDB" id="A0AAC9Y1D8"/>
<sequence>MQSAQSNLPTTGNTVPAPEPVQIDRLGHNETFTFTDKNGFNWDYELQFPGVRKAYEILDNARMANGVLSNSLLYDGYCENVIVKPAGLTLDDFDNRPGLDEVMEAVDTFCGKRLS</sequence>
<evidence type="ECO:0000313" key="3">
    <source>
        <dbReference type="Proteomes" id="UP000199749"/>
    </source>
</evidence>
<name>A0AAC9Y1D8_LATCU</name>
<gene>
    <name evidence="2" type="ORF">CG419_03995</name>
</gene>
<dbReference type="EMBL" id="CP022474">
    <property type="protein sequence ID" value="ASN61008.1"/>
    <property type="molecule type" value="Genomic_DNA"/>
</dbReference>
<accession>A0AAC9Y1D8</accession>
<dbReference type="Proteomes" id="UP000199749">
    <property type="component" value="Chromosome"/>
</dbReference>
<evidence type="ECO:0000256" key="1">
    <source>
        <dbReference type="SAM" id="MobiDB-lite"/>
    </source>
</evidence>
<evidence type="ECO:0000313" key="2">
    <source>
        <dbReference type="EMBL" id="ASN61008.1"/>
    </source>
</evidence>
<reference evidence="2 3" key="1">
    <citation type="submission" date="2017-07" db="EMBL/GenBank/DDBJ databases">
        <title>Lactobacillus curvatus MRS6 whole genome.</title>
        <authorList>
            <person name="Jans C."/>
            <person name="Lagler S."/>
            <person name="Lacroix C."/>
            <person name="Meile L."/>
            <person name="Stevens M.J.A."/>
        </authorList>
    </citation>
    <scope>NUCLEOTIDE SEQUENCE [LARGE SCALE GENOMIC DNA]</scope>
    <source>
        <strain evidence="2 3">MRS6</strain>
    </source>
</reference>
<feature type="compositionally biased region" description="Polar residues" evidence="1">
    <location>
        <begin position="1"/>
        <end position="14"/>
    </location>
</feature>